<evidence type="ECO:0000256" key="1">
    <source>
        <dbReference type="ARBA" id="ARBA00038454"/>
    </source>
</evidence>
<evidence type="ECO:0000259" key="2">
    <source>
        <dbReference type="SMART" id="SM00065"/>
    </source>
</evidence>
<protein>
    <recommendedName>
        <fullName evidence="2">GAF domain-containing protein</fullName>
    </recommendedName>
</protein>
<dbReference type="EMBL" id="JQZV01000003">
    <property type="protein sequence ID" value="KGN93435.1"/>
    <property type="molecule type" value="Genomic_DNA"/>
</dbReference>
<dbReference type="Pfam" id="PF13185">
    <property type="entry name" value="GAF_2"/>
    <property type="match status" value="1"/>
</dbReference>
<organism evidence="3 4">
    <name type="scientific">Porphyromonas canoris</name>
    <dbReference type="NCBI Taxonomy" id="36875"/>
    <lineage>
        <taxon>Bacteria</taxon>
        <taxon>Pseudomonadati</taxon>
        <taxon>Bacteroidota</taxon>
        <taxon>Bacteroidia</taxon>
        <taxon>Bacteroidales</taxon>
        <taxon>Porphyromonadaceae</taxon>
        <taxon>Porphyromonas</taxon>
    </lineage>
</organism>
<dbReference type="Gene3D" id="3.30.450.40">
    <property type="match status" value="1"/>
</dbReference>
<keyword evidence="4" id="KW-1185">Reference proteome</keyword>
<comment type="caution">
    <text evidence="3">The sequence shown here is derived from an EMBL/GenBank/DDBJ whole genome shotgun (WGS) entry which is preliminary data.</text>
</comment>
<name>A0ABR4XNC5_9PORP</name>
<gene>
    <name evidence="3" type="ORF">HQ43_02030</name>
</gene>
<dbReference type="PANTHER" id="PTHR21021">
    <property type="entry name" value="GAF/PUTATIVE CYTOSKELETAL PROTEIN"/>
    <property type="match status" value="1"/>
</dbReference>
<dbReference type="PANTHER" id="PTHR21021:SF15">
    <property type="entry name" value="FREE METHIONINE-R-SULFOXIDE REDUCTASE"/>
    <property type="match status" value="1"/>
</dbReference>
<dbReference type="InterPro" id="IPR051330">
    <property type="entry name" value="Phosphatase_reg/MetRdx"/>
</dbReference>
<dbReference type="InterPro" id="IPR003018">
    <property type="entry name" value="GAF"/>
</dbReference>
<dbReference type="Proteomes" id="UP000030101">
    <property type="component" value="Unassembled WGS sequence"/>
</dbReference>
<dbReference type="InterPro" id="IPR029016">
    <property type="entry name" value="GAF-like_dom_sf"/>
</dbReference>
<dbReference type="SUPFAM" id="SSF55781">
    <property type="entry name" value="GAF domain-like"/>
    <property type="match status" value="1"/>
</dbReference>
<dbReference type="SMART" id="SM00065">
    <property type="entry name" value="GAF"/>
    <property type="match status" value="1"/>
</dbReference>
<evidence type="ECO:0000313" key="3">
    <source>
        <dbReference type="EMBL" id="KGN93435.1"/>
    </source>
</evidence>
<reference evidence="3 4" key="1">
    <citation type="submission" date="2014-08" db="EMBL/GenBank/DDBJ databases">
        <title>Porphyromonas canoris strain:OH2762 Genome sequencing.</title>
        <authorList>
            <person name="Wallis C."/>
            <person name="Deusch O."/>
            <person name="O'Flynn C."/>
            <person name="Davis I."/>
            <person name="Jospin G."/>
            <person name="Darling A.E."/>
            <person name="Coil D.A."/>
            <person name="Alexiev A."/>
            <person name="Horsfall A."/>
            <person name="Kirkwood N."/>
            <person name="Harris S."/>
            <person name="Eisen J.A."/>
        </authorList>
    </citation>
    <scope>NUCLEOTIDE SEQUENCE [LARGE SCALE GENOMIC DNA]</scope>
    <source>
        <strain evidence="4">COT-108 OH2762</strain>
    </source>
</reference>
<evidence type="ECO:0000313" key="4">
    <source>
        <dbReference type="Proteomes" id="UP000030101"/>
    </source>
</evidence>
<comment type="similarity">
    <text evidence="1">Belongs to the free Met sulfoxide reductase family.</text>
</comment>
<proteinExistence type="inferred from homology"/>
<accession>A0ABR4XNC5</accession>
<feature type="domain" description="GAF" evidence="2">
    <location>
        <begin position="31"/>
        <end position="158"/>
    </location>
</feature>
<sequence>MPDVKPTKENKAEVYETLYEYVKGLLDSSLPLITNMSNFVALLHHTFEYHWTGFYMINKEGTELVLYPFQGPVACTKIGKGKGVCGAAWERATTIVVPNVDEFPGHIACSSFSKSEIVVPLFDNKGEVVGVLDIDSAELDTFDDEDRKGLERLLSLFSDIV</sequence>